<reference evidence="7" key="1">
    <citation type="submission" date="2016-11" db="EMBL/GenBank/DDBJ databases">
        <title>Chloroplast genome of compsopogon caeruleus.</title>
        <authorList>
            <person name="Nan F."/>
        </authorList>
    </citation>
    <scope>NUCLEOTIDE SEQUENCE</scope>
</reference>
<gene>
    <name evidence="5 7" type="primary">psbW</name>
    <name evidence="5" type="synonym">psb28</name>
</gene>
<dbReference type="Gene3D" id="2.40.30.220">
    <property type="entry name" value="Photosystem II Psb28"/>
    <property type="match status" value="1"/>
</dbReference>
<evidence type="ECO:0000256" key="4">
    <source>
        <dbReference type="ARBA" id="ARBA00023276"/>
    </source>
</evidence>
<organism evidence="7">
    <name type="scientific">Compsopogon caeruleus</name>
    <dbReference type="NCBI Taxonomy" id="31354"/>
    <lineage>
        <taxon>Eukaryota</taxon>
        <taxon>Rhodophyta</taxon>
        <taxon>Compsopogonophyceae</taxon>
        <taxon>Compsopogonales</taxon>
        <taxon>Compsopogonaceae</taxon>
        <taxon>Compsopogon</taxon>
    </lineage>
</organism>
<dbReference type="NCBIfam" id="TIGR03047">
    <property type="entry name" value="PS_II_psb28"/>
    <property type="match status" value="1"/>
</dbReference>
<evidence type="ECO:0000256" key="6">
    <source>
        <dbReference type="RuleBase" id="RU003509"/>
    </source>
</evidence>
<comment type="similarity">
    <text evidence="5 6">Belongs to the Psb28 family.</text>
</comment>
<evidence type="ECO:0000256" key="5">
    <source>
        <dbReference type="HAMAP-Rule" id="MF_01370"/>
    </source>
</evidence>
<keyword evidence="4 5" id="KW-0604">Photosystem II</keyword>
<dbReference type="PANTHER" id="PTHR34963">
    <property type="match status" value="1"/>
</dbReference>
<dbReference type="AlphaFoldDB" id="A0A1Z1XB13"/>
<evidence type="ECO:0000256" key="2">
    <source>
        <dbReference type="ARBA" id="ARBA00022531"/>
    </source>
</evidence>
<dbReference type="EMBL" id="KY083067">
    <property type="protein sequence ID" value="ARX96053.1"/>
    <property type="molecule type" value="Genomic_DNA"/>
</dbReference>
<evidence type="ECO:0000256" key="3">
    <source>
        <dbReference type="ARBA" id="ARBA00023136"/>
    </source>
</evidence>
<keyword evidence="7" id="KW-0934">Plastid</keyword>
<dbReference type="PANTHER" id="PTHR34963:SF2">
    <property type="entry name" value="PHOTOSYSTEM II REACTION CENTER PSB28 PROTEIN, CHLOROPLASTIC"/>
    <property type="match status" value="1"/>
</dbReference>
<keyword evidence="7" id="KW-0150">Chloroplast</keyword>
<dbReference type="InterPro" id="IPR005610">
    <property type="entry name" value="PSII_Psb28_class-1"/>
</dbReference>
<keyword evidence="3 5" id="KW-0472">Membrane</keyword>
<evidence type="ECO:0000256" key="1">
    <source>
        <dbReference type="ARBA" id="ARBA00004170"/>
    </source>
</evidence>
<dbReference type="Pfam" id="PF03912">
    <property type="entry name" value="Psb28"/>
    <property type="match status" value="1"/>
</dbReference>
<dbReference type="GO" id="GO:0015979">
    <property type="term" value="P:photosynthesis"/>
    <property type="evidence" value="ECO:0007669"/>
    <property type="project" value="UniProtKB-UniRule"/>
</dbReference>
<accession>A0A1Z1XB13</accession>
<keyword evidence="5" id="KW-0793">Thylakoid</keyword>
<dbReference type="HAMAP" id="MF_01370">
    <property type="entry name" value="PSII_Psb28"/>
    <property type="match status" value="1"/>
</dbReference>
<evidence type="ECO:0000313" key="7">
    <source>
        <dbReference type="EMBL" id="ARX96053.1"/>
    </source>
</evidence>
<dbReference type="GO" id="GO:0009535">
    <property type="term" value="C:chloroplast thylakoid membrane"/>
    <property type="evidence" value="ECO:0007669"/>
    <property type="project" value="UniProtKB-SubCell"/>
</dbReference>
<dbReference type="InterPro" id="IPR038676">
    <property type="entry name" value="Psb28_c1_sf"/>
</dbReference>
<protein>
    <recommendedName>
        <fullName evidence="5 6">Photosystem II reaction center Psb28 protein</fullName>
    </recommendedName>
    <alternativeName>
        <fullName evidence="5">Photosystem II 13 kDa protein</fullName>
    </alternativeName>
    <alternativeName>
        <fullName evidence="5">Photosystem II reaction center W protein</fullName>
    </alternativeName>
</protein>
<geneLocation type="chloroplast" evidence="7"/>
<name>A0A1Z1XB13_9RHOD</name>
<keyword evidence="2 5" id="KW-0602">Photosynthesis</keyword>
<comment type="subcellular location">
    <subcellularLocation>
        <location evidence="1">Membrane</location>
        <topology evidence="1">Peripheral membrane protein</topology>
    </subcellularLocation>
    <subcellularLocation>
        <location evidence="5">Plastid</location>
        <location evidence="5">Chloroplast thylakoid membrane</location>
        <topology evidence="5">Peripheral membrane protein</topology>
        <orientation evidence="5">Stromal side</orientation>
    </subcellularLocation>
</comment>
<dbReference type="RefSeq" id="YP_009402699.1">
    <property type="nucleotide sequence ID" value="NC_035350.1"/>
</dbReference>
<comment type="subunit">
    <text evidence="5">Part of the photosystem II complex.</text>
</comment>
<dbReference type="GeneID" id="33366726"/>
<sequence>MLMATIQFIPGLDEEVIPDVRLTRSRDGSTGTATFRFANPKILDINTTKNGEITGMYLIDEEGELVTRDVSARFINGKPQAIEAVYVIKNPEDWDRFMRFMERYANNNNLTFTKAN</sequence>
<dbReference type="GO" id="GO:0009523">
    <property type="term" value="C:photosystem II"/>
    <property type="evidence" value="ECO:0007669"/>
    <property type="project" value="UniProtKB-KW"/>
</dbReference>
<proteinExistence type="inferred from homology"/>